<dbReference type="PANTHER" id="PTHR34836">
    <property type="entry name" value="OS06G0188250 PROTEIN"/>
    <property type="match status" value="1"/>
</dbReference>
<dbReference type="SUPFAM" id="SSF53822">
    <property type="entry name" value="Periplasmic binding protein-like I"/>
    <property type="match status" value="1"/>
</dbReference>
<keyword evidence="6" id="KW-1185">Reference proteome</keyword>
<evidence type="ECO:0000256" key="2">
    <source>
        <dbReference type="ARBA" id="ARBA00022692"/>
    </source>
</evidence>
<dbReference type="eggNOG" id="KOG1052">
    <property type="taxonomic scope" value="Eukaryota"/>
</dbReference>
<protein>
    <submittedName>
        <fullName evidence="7">Glutamate receptor 2.7-like</fullName>
    </submittedName>
</protein>
<dbReference type="InterPro" id="IPR044440">
    <property type="entry name" value="GABAb_receptor_plant_PBP1"/>
</dbReference>
<keyword evidence="2" id="KW-0812">Transmembrane</keyword>
<name>A0A1U8A9P0_NELNU</name>
<dbReference type="SUPFAM" id="SSF53850">
    <property type="entry name" value="Periplasmic binding protein-like II"/>
    <property type="match status" value="1"/>
</dbReference>
<dbReference type="AlphaFoldDB" id="A0A1U8A9P0"/>
<dbReference type="InterPro" id="IPR001828">
    <property type="entry name" value="ANF_lig-bd_rcpt"/>
</dbReference>
<dbReference type="GeneID" id="104601685"/>
<dbReference type="KEGG" id="nnu:104601685"/>
<organism evidence="6 7">
    <name type="scientific">Nelumbo nucifera</name>
    <name type="common">Sacred lotus</name>
    <dbReference type="NCBI Taxonomy" id="4432"/>
    <lineage>
        <taxon>Eukaryota</taxon>
        <taxon>Viridiplantae</taxon>
        <taxon>Streptophyta</taxon>
        <taxon>Embryophyta</taxon>
        <taxon>Tracheophyta</taxon>
        <taxon>Spermatophyta</taxon>
        <taxon>Magnoliopsida</taxon>
        <taxon>Proteales</taxon>
        <taxon>Nelumbonaceae</taxon>
        <taxon>Nelumbo</taxon>
    </lineage>
</organism>
<dbReference type="Gene3D" id="3.40.190.10">
    <property type="entry name" value="Periplasmic binding protein-like II"/>
    <property type="match status" value="1"/>
</dbReference>
<dbReference type="Proteomes" id="UP000189703">
    <property type="component" value="Unplaced"/>
</dbReference>
<dbReference type="InterPro" id="IPR015683">
    <property type="entry name" value="Ionotropic_Glu_rcpt"/>
</dbReference>
<dbReference type="InterPro" id="IPR028082">
    <property type="entry name" value="Peripla_BP_I"/>
</dbReference>
<evidence type="ECO:0000313" key="7">
    <source>
        <dbReference type="RefSeq" id="XP_010263426.1"/>
    </source>
</evidence>
<dbReference type="PANTHER" id="PTHR34836:SF1">
    <property type="entry name" value="OS09G0428600 PROTEIN"/>
    <property type="match status" value="1"/>
</dbReference>
<dbReference type="OrthoDB" id="5984008at2759"/>
<dbReference type="GO" id="GO:0016020">
    <property type="term" value="C:membrane"/>
    <property type="evidence" value="ECO:0007669"/>
    <property type="project" value="UniProtKB-SubCell"/>
</dbReference>
<sequence>MSRSLPGEKEVRSGRVWFAAWSDAEEGVAAGPEAVGETVVDTDTGKLGATLAADKVEAAGTAAFDLLTCAWNAAIDLLQNLEVRAIIGPETAALTNFIVDLGDRTHVPIISFSVNSLFSSLIPSPYFIQAVQNEVSQVKVISTMIQAFGWRAATLIYEDTDYGSGIIPYLTDAFQEIDISISYKSVISISATDDQILKELYKLMTMQTRVFIVHMYSTLGSRLFLKAKEVGMITRGYAWIITSRLANLIDSVDSSVLDSMQGVLGVRSYIPRSRKLDDFIFRWKTNDVENRQTMGSGKINIFGLWAYDAAWALAVAVERTERVNSYFQRPSIDKGLTNLLTLGISPVGPKLLNEILKAEFKGLGGEFHFINGQLQPSRLQIINVNGREEKEIACWSPSNDLSGGPNLNSTKTYAFFLASLKSPVVWPGKSTEVPRGWEMPTSGKKLRIGVPVWGFKEFVNMEKNVYNNSTKFSGFCIDLFEAVVKELPYALPFEFVPFSGSYDDLIYQVYLQETMFPATKA</sequence>
<evidence type="ECO:0000313" key="6">
    <source>
        <dbReference type="Proteomes" id="UP000189703"/>
    </source>
</evidence>
<reference evidence="7" key="1">
    <citation type="submission" date="2025-08" db="UniProtKB">
        <authorList>
            <consortium name="RefSeq"/>
        </authorList>
    </citation>
    <scope>IDENTIFICATION</scope>
</reference>
<keyword evidence="4" id="KW-0472">Membrane</keyword>
<evidence type="ECO:0000256" key="1">
    <source>
        <dbReference type="ARBA" id="ARBA00004370"/>
    </source>
</evidence>
<dbReference type="OMA" id="HISSTMA"/>
<dbReference type="Gene3D" id="3.40.50.2300">
    <property type="match status" value="2"/>
</dbReference>
<keyword evidence="3" id="KW-1133">Transmembrane helix</keyword>
<evidence type="ECO:0000256" key="3">
    <source>
        <dbReference type="ARBA" id="ARBA00022989"/>
    </source>
</evidence>
<evidence type="ECO:0000259" key="5">
    <source>
        <dbReference type="Pfam" id="PF01094"/>
    </source>
</evidence>
<accession>A0A1U8A9P0</accession>
<comment type="subcellular location">
    <subcellularLocation>
        <location evidence="1">Membrane</location>
    </subcellularLocation>
</comment>
<dbReference type="FunFam" id="3.40.50.2300:FF:000169">
    <property type="entry name" value="Glutamate receptor"/>
    <property type="match status" value="1"/>
</dbReference>
<dbReference type="Pfam" id="PF01094">
    <property type="entry name" value="ANF_receptor"/>
    <property type="match status" value="1"/>
</dbReference>
<dbReference type="InParanoid" id="A0A1U8A9P0"/>
<proteinExistence type="predicted"/>
<dbReference type="RefSeq" id="XP_010263426.1">
    <property type="nucleotide sequence ID" value="XM_010265124.1"/>
</dbReference>
<feature type="domain" description="Receptor ligand binding region" evidence="5">
    <location>
        <begin position="71"/>
        <end position="386"/>
    </location>
</feature>
<gene>
    <name evidence="7" type="primary">LOC104601685</name>
</gene>
<dbReference type="CDD" id="cd19990">
    <property type="entry name" value="PBP1_GABAb_receptor_plant"/>
    <property type="match status" value="1"/>
</dbReference>
<evidence type="ECO:0000256" key="4">
    <source>
        <dbReference type="ARBA" id="ARBA00023136"/>
    </source>
</evidence>